<keyword evidence="2" id="KW-0689">Ribosomal protein</keyword>
<dbReference type="InterPro" id="IPR041988">
    <property type="entry name" value="Ribosomal_uL24_KOW"/>
</dbReference>
<dbReference type="AlphaFoldDB" id="A0AAD4PVV4"/>
<dbReference type="InterPro" id="IPR014722">
    <property type="entry name" value="Rib_uL2_dom2"/>
</dbReference>
<dbReference type="InterPro" id="IPR003256">
    <property type="entry name" value="Ribosomal_uL24"/>
</dbReference>
<dbReference type="GO" id="GO:1990904">
    <property type="term" value="C:ribonucleoprotein complex"/>
    <property type="evidence" value="ECO:0007669"/>
    <property type="project" value="UniProtKB-KW"/>
</dbReference>
<keyword evidence="6" id="KW-1185">Reference proteome</keyword>
<evidence type="ECO:0000313" key="5">
    <source>
        <dbReference type="EMBL" id="KAH8697170.1"/>
    </source>
</evidence>
<protein>
    <recommendedName>
        <fullName evidence="7">KOW domain-containing protein</fullName>
    </recommendedName>
</protein>
<feature type="compositionally biased region" description="Polar residues" evidence="4">
    <location>
        <begin position="35"/>
        <end position="44"/>
    </location>
</feature>
<sequence>MQRVIRRTVLAKNQAKRKATILEKNKRREDVKTLIQHQTQGQNARNKREKNARLNRREDWLRGPLAPKRDSGLEEGYYGSLDSADVQFAVIPEHLRRRYINIAKGDRVCLLKGPDQGKICEVSAVDLTTETIQLRNNNLAHVYIPDWAKKASQVENNFTTMELSLPIDDVRLVVTLEEDGVPYEAIAEHVYGGAPFLEQTNEDTPKHTRYIAGEDIPIPWPREHVVDNKFKDTEADSLRREVEHETWEPTLKYAPFESSIMDELRNKYSKYRKRHDPEWVSEKEMEDLQQEYLQSRTLLTPQGELKLHRAAQKAEARKAKLDKHGNYIMSQETTSFIANFINGNSETRSAMDLARRKALKQVIG</sequence>
<dbReference type="RefSeq" id="XP_046071871.1">
    <property type="nucleotide sequence ID" value="XM_046216071.1"/>
</dbReference>
<dbReference type="GO" id="GO:0006412">
    <property type="term" value="P:translation"/>
    <property type="evidence" value="ECO:0007669"/>
    <property type="project" value="InterPro"/>
</dbReference>
<evidence type="ECO:0000256" key="4">
    <source>
        <dbReference type="SAM" id="MobiDB-lite"/>
    </source>
</evidence>
<evidence type="ECO:0000313" key="6">
    <source>
        <dbReference type="Proteomes" id="UP001201262"/>
    </source>
</evidence>
<dbReference type="PANTHER" id="PTHR12903">
    <property type="entry name" value="MITOCHONDRIAL RIBOSOMAL PROTEIN L24"/>
    <property type="match status" value="1"/>
</dbReference>
<dbReference type="Gene3D" id="2.30.30.30">
    <property type="match status" value="1"/>
</dbReference>
<comment type="similarity">
    <text evidence="1">Belongs to the universal ribosomal protein uL24 family.</text>
</comment>
<dbReference type="GO" id="GO:0005840">
    <property type="term" value="C:ribosome"/>
    <property type="evidence" value="ECO:0007669"/>
    <property type="project" value="UniProtKB-KW"/>
</dbReference>
<evidence type="ECO:0000256" key="3">
    <source>
        <dbReference type="ARBA" id="ARBA00023274"/>
    </source>
</evidence>
<dbReference type="GeneID" id="70246358"/>
<dbReference type="SUPFAM" id="SSF50104">
    <property type="entry name" value="Translation proteins SH3-like domain"/>
    <property type="match status" value="1"/>
</dbReference>
<evidence type="ECO:0000256" key="2">
    <source>
        <dbReference type="ARBA" id="ARBA00022980"/>
    </source>
</evidence>
<dbReference type="EMBL" id="JAJTJA010000006">
    <property type="protein sequence ID" value="KAH8697170.1"/>
    <property type="molecule type" value="Genomic_DNA"/>
</dbReference>
<name>A0AAD4PVV4_9EURO</name>
<accession>A0AAD4PVV4</accession>
<feature type="compositionally biased region" description="Basic and acidic residues" evidence="4">
    <location>
        <begin position="49"/>
        <end position="67"/>
    </location>
</feature>
<dbReference type="InterPro" id="IPR008991">
    <property type="entry name" value="Translation_prot_SH3-like_sf"/>
</dbReference>
<reference evidence="5" key="1">
    <citation type="submission" date="2021-12" db="EMBL/GenBank/DDBJ databases">
        <title>Convergent genome expansion in fungi linked to evolution of root-endophyte symbiosis.</title>
        <authorList>
            <consortium name="DOE Joint Genome Institute"/>
            <person name="Ke Y.-H."/>
            <person name="Bonito G."/>
            <person name="Liao H.-L."/>
            <person name="Looney B."/>
            <person name="Rojas-Flechas A."/>
            <person name="Nash J."/>
            <person name="Hameed K."/>
            <person name="Schadt C."/>
            <person name="Martin F."/>
            <person name="Crous P.W."/>
            <person name="Miettinen O."/>
            <person name="Magnuson J.K."/>
            <person name="Labbe J."/>
            <person name="Jacobson D."/>
            <person name="Doktycz M.J."/>
            <person name="Veneault-Fourrey C."/>
            <person name="Kuo A."/>
            <person name="Mondo S."/>
            <person name="Calhoun S."/>
            <person name="Riley R."/>
            <person name="Ohm R."/>
            <person name="LaButti K."/>
            <person name="Andreopoulos B."/>
            <person name="Pangilinan J."/>
            <person name="Nolan M."/>
            <person name="Tritt A."/>
            <person name="Clum A."/>
            <person name="Lipzen A."/>
            <person name="Daum C."/>
            <person name="Barry K."/>
            <person name="Grigoriev I.V."/>
            <person name="Vilgalys R."/>
        </authorList>
    </citation>
    <scope>NUCLEOTIDE SEQUENCE</scope>
    <source>
        <strain evidence="5">PMI_201</strain>
    </source>
</reference>
<proteinExistence type="inferred from homology"/>
<dbReference type="GO" id="GO:0003723">
    <property type="term" value="F:RNA binding"/>
    <property type="evidence" value="ECO:0007669"/>
    <property type="project" value="InterPro"/>
</dbReference>
<comment type="caution">
    <text evidence="5">The sequence shown here is derived from an EMBL/GenBank/DDBJ whole genome shotgun (WGS) entry which is preliminary data.</text>
</comment>
<organism evidence="5 6">
    <name type="scientific">Talaromyces proteolyticus</name>
    <dbReference type="NCBI Taxonomy" id="1131652"/>
    <lineage>
        <taxon>Eukaryota</taxon>
        <taxon>Fungi</taxon>
        <taxon>Dikarya</taxon>
        <taxon>Ascomycota</taxon>
        <taxon>Pezizomycotina</taxon>
        <taxon>Eurotiomycetes</taxon>
        <taxon>Eurotiomycetidae</taxon>
        <taxon>Eurotiales</taxon>
        <taxon>Trichocomaceae</taxon>
        <taxon>Talaromyces</taxon>
        <taxon>Talaromyces sect. Bacilispori</taxon>
    </lineage>
</organism>
<evidence type="ECO:0008006" key="7">
    <source>
        <dbReference type="Google" id="ProtNLM"/>
    </source>
</evidence>
<dbReference type="Proteomes" id="UP001201262">
    <property type="component" value="Unassembled WGS sequence"/>
</dbReference>
<dbReference type="GO" id="GO:0003735">
    <property type="term" value="F:structural constituent of ribosome"/>
    <property type="evidence" value="ECO:0007669"/>
    <property type="project" value="InterPro"/>
</dbReference>
<evidence type="ECO:0000256" key="1">
    <source>
        <dbReference type="ARBA" id="ARBA00010618"/>
    </source>
</evidence>
<keyword evidence="3" id="KW-0687">Ribonucleoprotein</keyword>
<gene>
    <name evidence="5" type="ORF">BGW36DRAFT_378115</name>
</gene>
<dbReference type="CDD" id="cd06089">
    <property type="entry name" value="KOW_RPL26"/>
    <property type="match status" value="1"/>
</dbReference>
<feature type="region of interest" description="Disordered" evidence="4">
    <location>
        <begin position="34"/>
        <end position="67"/>
    </location>
</feature>
<dbReference type="Pfam" id="PF22682">
    <property type="entry name" value="Ribosomal_uL24m-like"/>
    <property type="match status" value="1"/>
</dbReference>